<dbReference type="EMBL" id="CP109495">
    <property type="protein sequence ID" value="WUX53730.1"/>
    <property type="molecule type" value="Genomic_DNA"/>
</dbReference>
<proteinExistence type="predicted"/>
<evidence type="ECO:0000313" key="2">
    <source>
        <dbReference type="EMBL" id="WUX53730.1"/>
    </source>
</evidence>
<dbReference type="InterPro" id="IPR051678">
    <property type="entry name" value="AGP_Transferase"/>
</dbReference>
<dbReference type="SUPFAM" id="SSF56112">
    <property type="entry name" value="Protein kinase-like (PK-like)"/>
    <property type="match status" value="1"/>
</dbReference>
<dbReference type="Gene3D" id="3.90.1200.10">
    <property type="match status" value="1"/>
</dbReference>
<evidence type="ECO:0000259" key="1">
    <source>
        <dbReference type="Pfam" id="PF01636"/>
    </source>
</evidence>
<name>A0ABZ2A4U1_STRNV</name>
<dbReference type="InterPro" id="IPR002575">
    <property type="entry name" value="Aminoglycoside_PTrfase"/>
</dbReference>
<dbReference type="PANTHER" id="PTHR21310">
    <property type="entry name" value="AMINOGLYCOSIDE PHOSPHOTRANSFERASE-RELATED-RELATED"/>
    <property type="match status" value="1"/>
</dbReference>
<accession>A0ABZ2A4U1</accession>
<sequence>MTMHEDQVDVTAETVGALIGEQFPQWRGREIRLLPSAGTVNAIFRIGDDLSARFPLQLTGAAELLAVLEQEAEAGAELAGVSTVPVPEPVALGKPGAGYPMPWSVQTWLAGTVASDAGAEAGVGGSDGFARDLAGFIGALRTADTRGRVFGGGGRGGVLTQHDGWVEKCFAESGELLDVPRLREVWSRLRGLGRTGADVMSHGDLIPGNVLVVGDGLDRLGGVLDTGGFAPADPALDLVGGWHLLERGPREVLRRELGCDDLEWERGKAWAFVQAMGTVWYYVESNPTMSRMGRRTLDRVLESTEERT</sequence>
<feature type="domain" description="Aminoglycoside phosphotransferase" evidence="1">
    <location>
        <begin position="36"/>
        <end position="267"/>
    </location>
</feature>
<dbReference type="Proteomes" id="UP001432209">
    <property type="component" value="Chromosome"/>
</dbReference>
<dbReference type="Gene3D" id="3.30.200.20">
    <property type="entry name" value="Phosphorylase Kinase, domain 1"/>
    <property type="match status" value="1"/>
</dbReference>
<dbReference type="Pfam" id="PF01636">
    <property type="entry name" value="APH"/>
    <property type="match status" value="1"/>
</dbReference>
<protein>
    <submittedName>
        <fullName evidence="2">Aminoglycoside phosphotransferase family protein</fullName>
    </submittedName>
</protein>
<dbReference type="PANTHER" id="PTHR21310:SF42">
    <property type="entry name" value="BIFUNCTIONAL AAC_APH"/>
    <property type="match status" value="1"/>
</dbReference>
<keyword evidence="3" id="KW-1185">Reference proteome</keyword>
<dbReference type="RefSeq" id="WP_329077354.1">
    <property type="nucleotide sequence ID" value="NZ_CP109421.1"/>
</dbReference>
<evidence type="ECO:0000313" key="3">
    <source>
        <dbReference type="Proteomes" id="UP001432209"/>
    </source>
</evidence>
<dbReference type="CDD" id="cd05155">
    <property type="entry name" value="APH_ChoK_like_1"/>
    <property type="match status" value="1"/>
</dbReference>
<organism evidence="2 3">
    <name type="scientific">Streptomyces niveus</name>
    <name type="common">Streptomyces spheroides</name>
    <dbReference type="NCBI Taxonomy" id="193462"/>
    <lineage>
        <taxon>Bacteria</taxon>
        <taxon>Bacillati</taxon>
        <taxon>Actinomycetota</taxon>
        <taxon>Actinomycetes</taxon>
        <taxon>Kitasatosporales</taxon>
        <taxon>Streptomycetaceae</taxon>
        <taxon>Streptomyces</taxon>
    </lineage>
</organism>
<gene>
    <name evidence="2" type="ORF">OG442_20395</name>
</gene>
<reference evidence="2" key="1">
    <citation type="submission" date="2022-10" db="EMBL/GenBank/DDBJ databases">
        <title>The complete genomes of actinobacterial strains from the NBC collection.</title>
        <authorList>
            <person name="Joergensen T.S."/>
            <person name="Alvarez Arevalo M."/>
            <person name="Sterndorff E.B."/>
            <person name="Faurdal D."/>
            <person name="Vuksanovic O."/>
            <person name="Mourched A.-S."/>
            <person name="Charusanti P."/>
            <person name="Shaw S."/>
            <person name="Blin K."/>
            <person name="Weber T."/>
        </authorList>
    </citation>
    <scope>NUCLEOTIDE SEQUENCE</scope>
    <source>
        <strain evidence="2">NBC_01432</strain>
    </source>
</reference>
<dbReference type="InterPro" id="IPR011009">
    <property type="entry name" value="Kinase-like_dom_sf"/>
</dbReference>
<dbReference type="GeneID" id="91343344"/>